<evidence type="ECO:0000313" key="5">
    <source>
        <dbReference type="Proteomes" id="UP000272140"/>
    </source>
</evidence>
<gene>
    <name evidence="2" type="ORF">B9Z07_08695</name>
    <name evidence="3" type="ORF">EGT41_22720</name>
</gene>
<organism evidence="3 5">
    <name type="scientific">Burkholderia cenocepacia</name>
    <dbReference type="NCBI Taxonomy" id="95486"/>
    <lineage>
        <taxon>Bacteria</taxon>
        <taxon>Pseudomonadati</taxon>
        <taxon>Pseudomonadota</taxon>
        <taxon>Betaproteobacteria</taxon>
        <taxon>Burkholderiales</taxon>
        <taxon>Burkholderiaceae</taxon>
        <taxon>Burkholderia</taxon>
        <taxon>Burkholderia cepacia complex</taxon>
    </lineage>
</organism>
<sequence>MSELADFSNLAMTLAPWRARIVFIGGWAFRLYSYEPRAWKPDHKPIFTQDADVAYAEREVLEGDIKKALESAGFKEEPNFAGGFKPPAMRYTLGKQANGFYAEFLTPLTGSPLRRNKVTRRMEQDATEANAGVVAQKLRHLEILLHEPWLVTIPAEESGCGDALVDLRIPNPVSFMVQKLLIRDDRIPEKRAQDVLYIHDAMLLFGGAIEDELVPVWKRLEPTLSDAQRRSLDAGVGAFFAEVNDTIRAAADIPRPDRQIEPEDLLRLCKNGFEALFGEVP</sequence>
<evidence type="ECO:0000313" key="4">
    <source>
        <dbReference type="Proteomes" id="UP000244809"/>
    </source>
</evidence>
<feature type="domain" description="Nucleotidyltransferase-like" evidence="1">
    <location>
        <begin position="13"/>
        <end position="204"/>
    </location>
</feature>
<dbReference type="Pfam" id="PF12281">
    <property type="entry name" value="NTP_transf_8"/>
    <property type="match status" value="1"/>
</dbReference>
<dbReference type="Proteomes" id="UP000244809">
    <property type="component" value="Chromosome 1"/>
</dbReference>
<evidence type="ECO:0000313" key="2">
    <source>
        <dbReference type="EMBL" id="AWG28924.1"/>
    </source>
</evidence>
<evidence type="ECO:0000259" key="1">
    <source>
        <dbReference type="Pfam" id="PF12281"/>
    </source>
</evidence>
<protein>
    <recommendedName>
        <fullName evidence="1">Nucleotidyltransferase-like domain-containing protein</fullName>
    </recommendedName>
</protein>
<dbReference type="InterPro" id="IPR058575">
    <property type="entry name" value="NTP_transf_8_dom"/>
</dbReference>
<reference evidence="3" key="3">
    <citation type="submission" date="2018-11" db="EMBL/GenBank/DDBJ databases">
        <title>FDA dAtabase for Regulatory Grade micrObial Sequences (FDA-ARGOS): Supporting development and validation of Infectious Disease Dx tests.</title>
        <authorList>
            <person name="Plongla R."/>
            <person name="Gilligan P."/>
            <person name="Tallon L.J."/>
            <person name="Sadzewicz L."/>
            <person name="Zhao X."/>
            <person name="Vavikolanu K."/>
            <person name="Mehta A."/>
            <person name="Aluvathingal J."/>
            <person name="Nadendla S."/>
            <person name="Geyer C."/>
            <person name="Nandy P."/>
            <person name="Yan Y."/>
            <person name="Sichtig H."/>
        </authorList>
    </citation>
    <scope>NUCLEOTIDE SEQUENCE</scope>
    <source>
        <strain evidence="3">FDAARGOS_544</strain>
    </source>
</reference>
<dbReference type="EMBL" id="CP021067">
    <property type="protein sequence ID" value="AWG28924.1"/>
    <property type="molecule type" value="Genomic_DNA"/>
</dbReference>
<proteinExistence type="predicted"/>
<accession>A0A3N9DTY5</accession>
<dbReference type="Proteomes" id="UP000272140">
    <property type="component" value="Unassembled WGS sequence"/>
</dbReference>
<evidence type="ECO:0000313" key="3">
    <source>
        <dbReference type="EMBL" id="RSC02269.1"/>
    </source>
</evidence>
<reference evidence="2 4" key="1">
    <citation type="submission" date="2017-04" db="EMBL/GenBank/DDBJ databases">
        <title>Complete genome sequence of Burkholderia cenocepacia PC184 Midwest clone.</title>
        <authorList>
            <person name="Mulks M.H."/>
            <person name="Cooper V.S."/>
        </authorList>
    </citation>
    <scope>NUCLEOTIDE SEQUENCE [LARGE SCALE GENOMIC DNA]</scope>
    <source>
        <strain evidence="2 4">PC184 Mulks</strain>
    </source>
</reference>
<name>A0A3N9DTY5_9BURK</name>
<dbReference type="AlphaFoldDB" id="A0A3N9DTY5"/>
<dbReference type="EMBL" id="RKIO01000004">
    <property type="protein sequence ID" value="RSC02269.1"/>
    <property type="molecule type" value="Genomic_DNA"/>
</dbReference>
<dbReference type="RefSeq" id="WP_006480453.1">
    <property type="nucleotide sequence ID" value="NZ_CADEUB010000005.1"/>
</dbReference>
<reference evidence="5" key="2">
    <citation type="submission" date="2018-11" db="EMBL/GenBank/DDBJ databases">
        <title>FDA dAtabase for Regulatory Grade micrObial Sequences (FDA-ARGOS): Supporting development and validation of Infectious Disease Dx tests.</title>
        <authorList>
            <person name="Goldberg B."/>
            <person name="Campos J."/>
            <person name="Tallon L."/>
            <person name="Sadzewicz L."/>
            <person name="Zhao X."/>
            <person name="Vavikolanu K."/>
            <person name="Mehta A."/>
            <person name="Aluvathingal J."/>
            <person name="Nadendla S."/>
            <person name="Geyer C."/>
            <person name="Nandy P."/>
            <person name="Yan Y."/>
            <person name="Sichtig H."/>
        </authorList>
    </citation>
    <scope>NUCLEOTIDE SEQUENCE [LARGE SCALE GENOMIC DNA]</scope>
    <source>
        <strain evidence="5">FDAARGOS_544</strain>
    </source>
</reference>